<accession>A0A7X0IZ85</accession>
<dbReference type="PROSITE" id="PS50928">
    <property type="entry name" value="ABC_TM1"/>
    <property type="match status" value="1"/>
</dbReference>
<dbReference type="EMBL" id="JACHBG010000025">
    <property type="protein sequence ID" value="MBB6488657.1"/>
    <property type="molecule type" value="Genomic_DNA"/>
</dbReference>
<keyword evidence="6 7" id="KW-0472">Membrane</keyword>
<organism evidence="9 10">
    <name type="scientific">Rhizobium lusitanum</name>
    <dbReference type="NCBI Taxonomy" id="293958"/>
    <lineage>
        <taxon>Bacteria</taxon>
        <taxon>Pseudomonadati</taxon>
        <taxon>Pseudomonadota</taxon>
        <taxon>Alphaproteobacteria</taxon>
        <taxon>Hyphomicrobiales</taxon>
        <taxon>Rhizobiaceae</taxon>
        <taxon>Rhizobium/Agrobacterium group</taxon>
        <taxon>Rhizobium</taxon>
    </lineage>
</organism>
<feature type="transmembrane region" description="Helical" evidence="7">
    <location>
        <begin position="256"/>
        <end position="282"/>
    </location>
</feature>
<feature type="transmembrane region" description="Helical" evidence="7">
    <location>
        <begin position="43"/>
        <end position="63"/>
    </location>
</feature>
<comment type="subcellular location">
    <subcellularLocation>
        <location evidence="1 7">Cell membrane</location>
        <topology evidence="1 7">Multi-pass membrane protein</topology>
    </subcellularLocation>
</comment>
<reference evidence="9 10" key="1">
    <citation type="submission" date="2020-08" db="EMBL/GenBank/DDBJ databases">
        <title>Genomic Encyclopedia of Type Strains, Phase IV (KMG-V): Genome sequencing to study the core and pangenomes of soil and plant-associated prokaryotes.</title>
        <authorList>
            <person name="Whitman W."/>
        </authorList>
    </citation>
    <scope>NUCLEOTIDE SEQUENCE [LARGE SCALE GENOMIC DNA]</scope>
    <source>
        <strain evidence="9 10">SEMIA 4060</strain>
    </source>
</reference>
<dbReference type="GO" id="GO:0005886">
    <property type="term" value="C:plasma membrane"/>
    <property type="evidence" value="ECO:0007669"/>
    <property type="project" value="UniProtKB-SubCell"/>
</dbReference>
<dbReference type="Proteomes" id="UP000565576">
    <property type="component" value="Unassembled WGS sequence"/>
</dbReference>
<feature type="transmembrane region" description="Helical" evidence="7">
    <location>
        <begin position="189"/>
        <end position="208"/>
    </location>
</feature>
<evidence type="ECO:0000313" key="9">
    <source>
        <dbReference type="EMBL" id="MBB6488657.1"/>
    </source>
</evidence>
<dbReference type="SUPFAM" id="SSF161098">
    <property type="entry name" value="MetI-like"/>
    <property type="match status" value="1"/>
</dbReference>
<evidence type="ECO:0000259" key="8">
    <source>
        <dbReference type="PROSITE" id="PS50928"/>
    </source>
</evidence>
<evidence type="ECO:0000256" key="6">
    <source>
        <dbReference type="ARBA" id="ARBA00023136"/>
    </source>
</evidence>
<feature type="transmembrane region" description="Helical" evidence="7">
    <location>
        <begin position="220"/>
        <end position="244"/>
    </location>
</feature>
<evidence type="ECO:0000256" key="2">
    <source>
        <dbReference type="ARBA" id="ARBA00022448"/>
    </source>
</evidence>
<feature type="transmembrane region" description="Helical" evidence="7">
    <location>
        <begin position="161"/>
        <end position="183"/>
    </location>
</feature>
<name>A0A7X0IZ85_9HYPH</name>
<dbReference type="PANTHER" id="PTHR30151">
    <property type="entry name" value="ALKANE SULFONATE ABC TRANSPORTER-RELATED, MEMBRANE SUBUNIT"/>
    <property type="match status" value="1"/>
</dbReference>
<evidence type="ECO:0000256" key="4">
    <source>
        <dbReference type="ARBA" id="ARBA00022692"/>
    </source>
</evidence>
<dbReference type="GO" id="GO:0055085">
    <property type="term" value="P:transmembrane transport"/>
    <property type="evidence" value="ECO:0007669"/>
    <property type="project" value="InterPro"/>
</dbReference>
<proteinExistence type="inferred from homology"/>
<evidence type="ECO:0000256" key="1">
    <source>
        <dbReference type="ARBA" id="ARBA00004651"/>
    </source>
</evidence>
<dbReference type="AlphaFoldDB" id="A0A7X0IZ85"/>
<evidence type="ECO:0000256" key="5">
    <source>
        <dbReference type="ARBA" id="ARBA00022989"/>
    </source>
</evidence>
<feature type="transmembrane region" description="Helical" evidence="7">
    <location>
        <begin position="98"/>
        <end position="117"/>
    </location>
</feature>
<dbReference type="Gene3D" id="1.10.3720.10">
    <property type="entry name" value="MetI-like"/>
    <property type="match status" value="1"/>
</dbReference>
<dbReference type="PANTHER" id="PTHR30151:SF0">
    <property type="entry name" value="ABC TRANSPORTER PERMEASE PROTEIN MJ0413-RELATED"/>
    <property type="match status" value="1"/>
</dbReference>
<protein>
    <submittedName>
        <fullName evidence="9">NitT/TauT family transport system permease protein</fullName>
    </submittedName>
</protein>
<evidence type="ECO:0000256" key="3">
    <source>
        <dbReference type="ARBA" id="ARBA00022475"/>
    </source>
</evidence>
<dbReference type="InterPro" id="IPR035906">
    <property type="entry name" value="MetI-like_sf"/>
</dbReference>
<evidence type="ECO:0000313" key="10">
    <source>
        <dbReference type="Proteomes" id="UP000565576"/>
    </source>
</evidence>
<feature type="domain" description="ABC transmembrane type-1" evidence="8">
    <location>
        <begin position="94"/>
        <end position="278"/>
    </location>
</feature>
<dbReference type="CDD" id="cd06261">
    <property type="entry name" value="TM_PBP2"/>
    <property type="match status" value="1"/>
</dbReference>
<keyword evidence="3" id="KW-1003">Cell membrane</keyword>
<dbReference type="RefSeq" id="WP_210325752.1">
    <property type="nucleotide sequence ID" value="NZ_JACHBG010000025.1"/>
</dbReference>
<dbReference type="Pfam" id="PF00528">
    <property type="entry name" value="BPD_transp_1"/>
    <property type="match status" value="1"/>
</dbReference>
<dbReference type="InterPro" id="IPR000515">
    <property type="entry name" value="MetI-like"/>
</dbReference>
<evidence type="ECO:0000256" key="7">
    <source>
        <dbReference type="RuleBase" id="RU363032"/>
    </source>
</evidence>
<comment type="similarity">
    <text evidence="7">Belongs to the binding-protein-dependent transport system permease family.</text>
</comment>
<keyword evidence="4 7" id="KW-0812">Transmembrane</keyword>
<gene>
    <name evidence="9" type="ORF">GGD46_005977</name>
</gene>
<feature type="transmembrane region" description="Helical" evidence="7">
    <location>
        <begin position="137"/>
        <end position="154"/>
    </location>
</feature>
<comment type="caution">
    <text evidence="9">The sequence shown here is derived from an EMBL/GenBank/DDBJ whole genome shotgun (WGS) entry which is preliminary data.</text>
</comment>
<feature type="transmembrane region" description="Helical" evidence="7">
    <location>
        <begin position="69"/>
        <end position="86"/>
    </location>
</feature>
<keyword evidence="2 7" id="KW-0813">Transport</keyword>
<sequence>MTVDSIKEQIGVMSGPHDGRSVRNSRARGLFAIRNPLSRPVSLALSVAFFLVLLAVWAFVSATGLVSDFFLPGPVQVIGAAWSLYIDKGFLGDIAVSIYRVLVGFGLAAIVAVPLGLMMGSVQFFRSLLEPCLAFTRYMPATAFIPLLVLWLGIDDGQKFSVIFVGTFFTLTLMVMVSTLAVSVALIEAAIMLGATPMQIIFKVILPAAKPAIFNDLRIVLGWAWTYIVIAEIVAASSGVGYIILSASRFMDTATIFVGIISIGLIGLISDMIFNVAGRYFFPYLQRGRS</sequence>
<keyword evidence="5 7" id="KW-1133">Transmembrane helix</keyword>